<evidence type="ECO:0000256" key="2">
    <source>
        <dbReference type="ARBA" id="ARBA00022833"/>
    </source>
</evidence>
<dbReference type="SMART" id="SM00132">
    <property type="entry name" value="LIM"/>
    <property type="match status" value="2"/>
</dbReference>
<feature type="region of interest" description="Disordered" evidence="6">
    <location>
        <begin position="348"/>
        <end position="438"/>
    </location>
</feature>
<accession>A0A016T9N8</accession>
<feature type="region of interest" description="Disordered" evidence="6">
    <location>
        <begin position="642"/>
        <end position="667"/>
    </location>
</feature>
<comment type="caution">
    <text evidence="8">The sequence shown here is derived from an EMBL/GenBank/DDBJ whole genome shotgun (WGS) entry which is preliminary data.</text>
</comment>
<dbReference type="PANTHER" id="PTHR24206">
    <property type="entry name" value="OS06G0237300 PROTEIN"/>
    <property type="match status" value="1"/>
</dbReference>
<evidence type="ECO:0000313" key="9">
    <source>
        <dbReference type="Proteomes" id="UP000024635"/>
    </source>
</evidence>
<dbReference type="PROSITE" id="PS00478">
    <property type="entry name" value="LIM_DOMAIN_1"/>
    <property type="match status" value="2"/>
</dbReference>
<feature type="coiled-coil region" evidence="5">
    <location>
        <begin position="741"/>
        <end position="775"/>
    </location>
</feature>
<keyword evidence="3 4" id="KW-0440">LIM domain</keyword>
<evidence type="ECO:0000256" key="1">
    <source>
        <dbReference type="ARBA" id="ARBA00022723"/>
    </source>
</evidence>
<dbReference type="STRING" id="53326.A0A016T9N8"/>
<evidence type="ECO:0000256" key="4">
    <source>
        <dbReference type="PROSITE-ProRule" id="PRU00125"/>
    </source>
</evidence>
<dbReference type="Proteomes" id="UP000024635">
    <property type="component" value="Unassembled WGS sequence"/>
</dbReference>
<dbReference type="Gene3D" id="2.10.110.10">
    <property type="entry name" value="Cysteine Rich Protein"/>
    <property type="match status" value="2"/>
</dbReference>
<dbReference type="SUPFAM" id="SSF57716">
    <property type="entry name" value="Glucocorticoid receptor-like (DNA-binding domain)"/>
    <property type="match status" value="3"/>
</dbReference>
<dbReference type="CDD" id="cd09358">
    <property type="entry name" value="LIM_Mical_like"/>
    <property type="match status" value="2"/>
</dbReference>
<dbReference type="OrthoDB" id="1679758at2759"/>
<gene>
    <name evidence="8" type="primary">Acey_s0123.g1176</name>
    <name evidence="8" type="synonym">Acey-tag-273</name>
    <name evidence="8" type="ORF">Y032_0123g1176</name>
</gene>
<dbReference type="GO" id="GO:0046872">
    <property type="term" value="F:metal ion binding"/>
    <property type="evidence" value="ECO:0007669"/>
    <property type="project" value="UniProtKB-KW"/>
</dbReference>
<feature type="coiled-coil region" evidence="5">
    <location>
        <begin position="81"/>
        <end position="145"/>
    </location>
</feature>
<sequence>MADEEDPYAVSSDSDDEDSRKPPPKIQIEGRENTDINQLKSALTETKGPIKDEARTEELEQLKQATELKKMKQDFEEGKVASTADEELQQAKAAIAEERQKLTEIGKEKYSKFKDRFENLDSTLEENLEEKLKRLEREMVGVGKETLASAKERFEKGVEDSTIVREKVEIERSADMQKMKSAFNRDMTADEAPKDCAVCGKTVYPVERIFANKQLYHNQCFKCAKCEKKLTPTNYNSHQGVLLCKVHMLEVFHPEIAKTMDPANTEEDEHGEDMDDDDEFAVTSKPKHLQGVVKSGTSAVQDELAQITSLKSKKGDFESAAKEAANVEKLTKIEDEVLQAGKVKANKEKFLTGGQDGQEEGSEEEEGERDPNIVREDKRKKKEELHFAQVGDLKNKWKTGEVETAEQKEAEERKELEVLKTGPSVKERFQERNEADTVVERQWDRSELDTAENQDAVRALLSLIRKRYFEGVAEARKSFMQGSAYETAAVEKSAKDLEELQFKQLQGFKERFEKGEGDVDVHKTTVDLGDVHLEGIKAAFEQGEEEMSPEERAALKKKEIEAEFLRYKMARRAAAERAKQEAEQGGAANVSAGEVGAADVGSIKDRFDKGEAFKSQGADGKELDVEIKMAGKAREKFMQIDASGATAVMPNQKKHEPSKWDKKEDRPAAEVINRRVIEDNDEPEDEDAFDVKNLMNKFKHIGETSAATTAISAEQRAELEAIKSGAKDIKQRFEHGVEDDSDMAEEKRRQMQEEFERLKKEREEAQRRLEEERAMEQPKEIEKEDVNIKADHASKMAAKWEKIQAKEAKKAEKSRMPEKKTAARFVMRPQPKCALCDATVYRAEQFGCFGLLYHVNCFRCTVCRQALRVERAHRTKDGHLYCHVHFKLLDDEGRLQMPKSIEENNNMEASITERSQA</sequence>
<evidence type="ECO:0000256" key="6">
    <source>
        <dbReference type="SAM" id="MobiDB-lite"/>
    </source>
</evidence>
<evidence type="ECO:0000256" key="3">
    <source>
        <dbReference type="ARBA" id="ARBA00023038"/>
    </source>
</evidence>
<dbReference type="PROSITE" id="PS50023">
    <property type="entry name" value="LIM_DOMAIN_2"/>
    <property type="match status" value="2"/>
</dbReference>
<feature type="compositionally biased region" description="Acidic residues" evidence="6">
    <location>
        <begin position="1"/>
        <end position="17"/>
    </location>
</feature>
<protein>
    <recommendedName>
        <fullName evidence="7">LIM zinc-binding domain-containing protein</fullName>
    </recommendedName>
</protein>
<proteinExistence type="predicted"/>
<feature type="region of interest" description="Disordered" evidence="6">
    <location>
        <begin position="259"/>
        <end position="288"/>
    </location>
</feature>
<feature type="compositionally biased region" description="Basic and acidic residues" evidence="6">
    <location>
        <begin position="425"/>
        <end position="438"/>
    </location>
</feature>
<feature type="region of interest" description="Disordered" evidence="6">
    <location>
        <begin position="1"/>
        <end position="56"/>
    </location>
</feature>
<feature type="compositionally biased region" description="Polar residues" evidence="6">
    <location>
        <begin position="35"/>
        <end position="44"/>
    </location>
</feature>
<keyword evidence="2 4" id="KW-0862">Zinc</keyword>
<feature type="compositionally biased region" description="Basic and acidic residues" evidence="6">
    <location>
        <begin position="393"/>
        <end position="418"/>
    </location>
</feature>
<name>A0A016T9N8_9BILA</name>
<keyword evidence="9" id="KW-1185">Reference proteome</keyword>
<feature type="domain" description="LIM zinc-binding" evidence="7">
    <location>
        <begin position="194"/>
        <end position="254"/>
    </location>
</feature>
<feature type="domain" description="LIM zinc-binding" evidence="7">
    <location>
        <begin position="831"/>
        <end position="892"/>
    </location>
</feature>
<feature type="compositionally biased region" description="Acidic residues" evidence="6">
    <location>
        <begin position="264"/>
        <end position="280"/>
    </location>
</feature>
<evidence type="ECO:0000259" key="7">
    <source>
        <dbReference type="PROSITE" id="PS50023"/>
    </source>
</evidence>
<evidence type="ECO:0000256" key="5">
    <source>
        <dbReference type="SAM" id="Coils"/>
    </source>
</evidence>
<reference evidence="9" key="1">
    <citation type="journal article" date="2015" name="Nat. Genet.">
        <title>The genome and transcriptome of the zoonotic hookworm Ancylostoma ceylanicum identify infection-specific gene families.</title>
        <authorList>
            <person name="Schwarz E.M."/>
            <person name="Hu Y."/>
            <person name="Antoshechkin I."/>
            <person name="Miller M.M."/>
            <person name="Sternberg P.W."/>
            <person name="Aroian R.V."/>
        </authorList>
    </citation>
    <scope>NUCLEOTIDE SEQUENCE</scope>
    <source>
        <strain evidence="9">HY135</strain>
    </source>
</reference>
<keyword evidence="5" id="KW-0175">Coiled coil</keyword>
<dbReference type="Pfam" id="PF00412">
    <property type="entry name" value="LIM"/>
    <property type="match status" value="2"/>
</dbReference>
<organism evidence="8 9">
    <name type="scientific">Ancylostoma ceylanicum</name>
    <dbReference type="NCBI Taxonomy" id="53326"/>
    <lineage>
        <taxon>Eukaryota</taxon>
        <taxon>Metazoa</taxon>
        <taxon>Ecdysozoa</taxon>
        <taxon>Nematoda</taxon>
        <taxon>Chromadorea</taxon>
        <taxon>Rhabditida</taxon>
        <taxon>Rhabditina</taxon>
        <taxon>Rhabditomorpha</taxon>
        <taxon>Strongyloidea</taxon>
        <taxon>Ancylostomatidae</taxon>
        <taxon>Ancylostomatinae</taxon>
        <taxon>Ancylostoma</taxon>
    </lineage>
</organism>
<keyword evidence="1 4" id="KW-0479">Metal-binding</keyword>
<feature type="compositionally biased region" description="Acidic residues" evidence="6">
    <location>
        <begin position="357"/>
        <end position="368"/>
    </location>
</feature>
<feature type="compositionally biased region" description="Basic and acidic residues" evidence="6">
    <location>
        <begin position="369"/>
        <end position="386"/>
    </location>
</feature>
<dbReference type="EMBL" id="JARK01001459">
    <property type="protein sequence ID" value="EYB99385.1"/>
    <property type="molecule type" value="Genomic_DNA"/>
</dbReference>
<dbReference type="AlphaFoldDB" id="A0A016T9N8"/>
<evidence type="ECO:0000313" key="8">
    <source>
        <dbReference type="EMBL" id="EYB99385.1"/>
    </source>
</evidence>
<dbReference type="InterPro" id="IPR001781">
    <property type="entry name" value="Znf_LIM"/>
</dbReference>
<feature type="compositionally biased region" description="Basic and acidic residues" evidence="6">
    <location>
        <begin position="653"/>
        <end position="667"/>
    </location>
</feature>